<feature type="transmembrane region" description="Helical" evidence="1">
    <location>
        <begin position="54"/>
        <end position="75"/>
    </location>
</feature>
<sequence length="325" mass="36159">MAEQLVSFGIELGPSLGAVFIGCLFTAILSGISSAQFIVYYGSCYQGDSMVVKCMILVLWMLDYVHLCFIAHVVYISSVIEHAAPLAILDVTWTVPAQVGVVGAIDMIVRGYFIWRIWKLTSHNYFMVMANAVSALFTICKFCSYFFRTHHEAHRSNLIAVVNLAVCIKAFQIKTYVELGNIKVVMYMGLVGAMVADLSHSISLCLLLRRHRSGIRRSDTIIRILTLYTINTGLLPSSCAIACLISFALMPNNLIFLAIYFILPKLLLNSMMAILNARQRILKASMVPVTSIPLGYMPTVDNHSHEVKPLEVSIRVAVDQHADFK</sequence>
<proteinExistence type="predicted"/>
<dbReference type="GeneID" id="24099259"/>
<keyword evidence="1" id="KW-0472">Membrane</keyword>
<dbReference type="Pfam" id="PF20152">
    <property type="entry name" value="DUF6534"/>
    <property type="match status" value="1"/>
</dbReference>
<dbReference type="EMBL" id="HE797152">
    <property type="protein sequence ID" value="CCM04348.1"/>
    <property type="molecule type" value="Genomic_DNA"/>
</dbReference>
<evidence type="ECO:0000313" key="4">
    <source>
        <dbReference type="Proteomes" id="UP000006352"/>
    </source>
</evidence>
<feature type="transmembrane region" description="Helical" evidence="1">
    <location>
        <begin position="125"/>
        <end position="147"/>
    </location>
</feature>
<organism evidence="3 4">
    <name type="scientific">Fibroporia radiculosa</name>
    <dbReference type="NCBI Taxonomy" id="599839"/>
    <lineage>
        <taxon>Eukaryota</taxon>
        <taxon>Fungi</taxon>
        <taxon>Dikarya</taxon>
        <taxon>Basidiomycota</taxon>
        <taxon>Agaricomycotina</taxon>
        <taxon>Agaricomycetes</taxon>
        <taxon>Polyporales</taxon>
        <taxon>Fibroporiaceae</taxon>
        <taxon>Fibroporia</taxon>
    </lineage>
</organism>
<accession>J4GBR2</accession>
<dbReference type="STRING" id="599839.J4GBR2"/>
<dbReference type="Proteomes" id="UP000006352">
    <property type="component" value="Unassembled WGS sequence"/>
</dbReference>
<gene>
    <name evidence="3" type="ORF">FIBRA_06520</name>
</gene>
<keyword evidence="1" id="KW-1133">Transmembrane helix</keyword>
<evidence type="ECO:0000313" key="3">
    <source>
        <dbReference type="EMBL" id="CCM04348.1"/>
    </source>
</evidence>
<feature type="domain" description="DUF6534" evidence="2">
    <location>
        <begin position="193"/>
        <end position="280"/>
    </location>
</feature>
<feature type="transmembrane region" description="Helical" evidence="1">
    <location>
        <begin position="254"/>
        <end position="275"/>
    </location>
</feature>
<feature type="transmembrane region" description="Helical" evidence="1">
    <location>
        <begin position="95"/>
        <end position="113"/>
    </location>
</feature>
<dbReference type="OrthoDB" id="3268207at2759"/>
<dbReference type="PANTHER" id="PTHR40465">
    <property type="entry name" value="CHROMOSOME 1, WHOLE GENOME SHOTGUN SEQUENCE"/>
    <property type="match status" value="1"/>
</dbReference>
<feature type="transmembrane region" description="Helical" evidence="1">
    <location>
        <begin position="16"/>
        <end position="42"/>
    </location>
</feature>
<evidence type="ECO:0000259" key="2">
    <source>
        <dbReference type="Pfam" id="PF20152"/>
    </source>
</evidence>
<keyword evidence="1" id="KW-0812">Transmembrane</keyword>
<protein>
    <recommendedName>
        <fullName evidence="2">DUF6534 domain-containing protein</fullName>
    </recommendedName>
</protein>
<dbReference type="PANTHER" id="PTHR40465:SF1">
    <property type="entry name" value="DUF6534 DOMAIN-CONTAINING PROTEIN"/>
    <property type="match status" value="1"/>
</dbReference>
<feature type="transmembrane region" description="Helical" evidence="1">
    <location>
        <begin position="184"/>
        <end position="208"/>
    </location>
</feature>
<keyword evidence="4" id="KW-1185">Reference proteome</keyword>
<dbReference type="InParanoid" id="J4GBR2"/>
<reference evidence="3 4" key="1">
    <citation type="journal article" date="2012" name="Appl. Environ. Microbiol.">
        <title>Short-read sequencing for genomic analysis of the brown rot fungus Fibroporia radiculosa.</title>
        <authorList>
            <person name="Tang J.D."/>
            <person name="Perkins A.D."/>
            <person name="Sonstegard T.S."/>
            <person name="Schroeder S.G."/>
            <person name="Burgess S.C."/>
            <person name="Diehl S.V."/>
        </authorList>
    </citation>
    <scope>NUCLEOTIDE SEQUENCE [LARGE SCALE GENOMIC DNA]</scope>
    <source>
        <strain evidence="3 4">TFFH 294</strain>
    </source>
</reference>
<feature type="transmembrane region" description="Helical" evidence="1">
    <location>
        <begin position="220"/>
        <end position="248"/>
    </location>
</feature>
<dbReference type="RefSeq" id="XP_012183631.1">
    <property type="nucleotide sequence ID" value="XM_012328241.1"/>
</dbReference>
<evidence type="ECO:0000256" key="1">
    <source>
        <dbReference type="SAM" id="Phobius"/>
    </source>
</evidence>
<dbReference type="InterPro" id="IPR045339">
    <property type="entry name" value="DUF6534"/>
</dbReference>
<name>J4GBR2_9APHY</name>
<dbReference type="HOGENOM" id="CLU_046025_5_4_1"/>
<dbReference type="AlphaFoldDB" id="J4GBR2"/>